<evidence type="ECO:0000256" key="1">
    <source>
        <dbReference type="SAM" id="MobiDB-lite"/>
    </source>
</evidence>
<protein>
    <submittedName>
        <fullName evidence="2">Uncharacterized protein</fullName>
    </submittedName>
</protein>
<evidence type="ECO:0000313" key="2">
    <source>
        <dbReference type="EMBL" id="KZD36970.1"/>
    </source>
</evidence>
<reference evidence="2 3" key="1">
    <citation type="submission" date="2015-09" db="EMBL/GenBank/DDBJ databases">
        <title>Bacillus cereus food isolates.</title>
        <authorList>
            <person name="Boekhorst J."/>
        </authorList>
    </citation>
    <scope>NUCLEOTIDE SEQUENCE [LARGE SCALE GENOMIC DNA]</scope>
    <source>
        <strain evidence="2 3">B4082</strain>
    </source>
</reference>
<name>A0A164G0V1_BACCE</name>
<dbReference type="Proteomes" id="UP000076501">
    <property type="component" value="Unassembled WGS sequence"/>
</dbReference>
<proteinExistence type="predicted"/>
<feature type="region of interest" description="Disordered" evidence="1">
    <location>
        <begin position="23"/>
        <end position="42"/>
    </location>
</feature>
<dbReference type="EMBL" id="LJKA01000033">
    <property type="protein sequence ID" value="KZD36970.1"/>
    <property type="molecule type" value="Genomic_DNA"/>
</dbReference>
<dbReference type="AlphaFoldDB" id="A0A164G0V1"/>
<gene>
    <name evidence="2" type="ORF">B4082_2171</name>
</gene>
<organism evidence="2 3">
    <name type="scientific">Bacillus cereus</name>
    <dbReference type="NCBI Taxonomy" id="1396"/>
    <lineage>
        <taxon>Bacteria</taxon>
        <taxon>Bacillati</taxon>
        <taxon>Bacillota</taxon>
        <taxon>Bacilli</taxon>
        <taxon>Bacillales</taxon>
        <taxon>Bacillaceae</taxon>
        <taxon>Bacillus</taxon>
        <taxon>Bacillus cereus group</taxon>
    </lineage>
</organism>
<comment type="caution">
    <text evidence="2">The sequence shown here is derived from an EMBL/GenBank/DDBJ whole genome shotgun (WGS) entry which is preliminary data.</text>
</comment>
<dbReference type="PATRIC" id="fig|1396.539.peg.3386"/>
<accession>A0A164G0V1</accession>
<sequence>MGKYKKQMRKEATCFERRIYHDPSSFKEPQKNKNAIRRISTR</sequence>
<evidence type="ECO:0000313" key="3">
    <source>
        <dbReference type="Proteomes" id="UP000076501"/>
    </source>
</evidence>